<keyword evidence="3" id="KW-0808">Transferase</keyword>
<evidence type="ECO:0000313" key="5">
    <source>
        <dbReference type="EMBL" id="MQY22230.1"/>
    </source>
</evidence>
<reference evidence="5 6" key="1">
    <citation type="submission" date="2019-10" db="EMBL/GenBank/DDBJ databases">
        <title>Nocardia macrotermitis sp. nov. and Nocardia aurantia sp. nov., isolated from the gut of fungus growing-termite Macrotermes natalensis.</title>
        <authorList>
            <person name="Benndorf R."/>
            <person name="Schwitalla J."/>
            <person name="Martin K."/>
            <person name="De Beer W."/>
            <person name="Kaster A.-K."/>
            <person name="Vollmers J."/>
            <person name="Poulsen M."/>
            <person name="Beemelmanns C."/>
        </authorList>
    </citation>
    <scope>NUCLEOTIDE SEQUENCE [LARGE SCALE GENOMIC DNA]</scope>
    <source>
        <strain evidence="5 6">RB20</strain>
    </source>
</reference>
<evidence type="ECO:0000313" key="6">
    <source>
        <dbReference type="Proteomes" id="UP000438448"/>
    </source>
</evidence>
<keyword evidence="2" id="KW-0489">Methyltransferase</keyword>
<evidence type="ECO:0000256" key="1">
    <source>
        <dbReference type="ARBA" id="ARBA00008361"/>
    </source>
</evidence>
<gene>
    <name evidence="5" type="ORF">NRB20_53430</name>
</gene>
<dbReference type="AlphaFoldDB" id="A0A7K0D8X9"/>
<dbReference type="SUPFAM" id="SSF53335">
    <property type="entry name" value="S-adenosyl-L-methionine-dependent methyltransferases"/>
    <property type="match status" value="1"/>
</dbReference>
<comment type="caution">
    <text evidence="5">The sequence shown here is derived from an EMBL/GenBank/DDBJ whole genome shotgun (WGS) entry which is preliminary data.</text>
</comment>
<name>A0A7K0D8X9_9NOCA</name>
<dbReference type="Gene3D" id="3.40.50.150">
    <property type="entry name" value="Vaccinia Virus protein VP39"/>
    <property type="match status" value="1"/>
</dbReference>
<dbReference type="InterPro" id="IPR013216">
    <property type="entry name" value="Methyltransf_11"/>
</dbReference>
<dbReference type="OrthoDB" id="9797252at2"/>
<proteinExistence type="inferred from homology"/>
<comment type="similarity">
    <text evidence="1">Belongs to the methyltransferase superfamily.</text>
</comment>
<dbReference type="EMBL" id="WEGK01000012">
    <property type="protein sequence ID" value="MQY22230.1"/>
    <property type="molecule type" value="Genomic_DNA"/>
</dbReference>
<dbReference type="PANTHER" id="PTHR44942:SF4">
    <property type="entry name" value="METHYLTRANSFERASE TYPE 11 DOMAIN-CONTAINING PROTEIN"/>
    <property type="match status" value="1"/>
</dbReference>
<accession>A0A7K0D8X9</accession>
<dbReference type="Proteomes" id="UP000438448">
    <property type="component" value="Unassembled WGS sequence"/>
</dbReference>
<dbReference type="InterPro" id="IPR051052">
    <property type="entry name" value="Diverse_substrate_MTase"/>
</dbReference>
<feature type="domain" description="Methyltransferase type 11" evidence="4">
    <location>
        <begin position="42"/>
        <end position="131"/>
    </location>
</feature>
<dbReference type="GO" id="GO:0032259">
    <property type="term" value="P:methylation"/>
    <property type="evidence" value="ECO:0007669"/>
    <property type="project" value="UniProtKB-KW"/>
</dbReference>
<dbReference type="GO" id="GO:0008757">
    <property type="term" value="F:S-adenosylmethionine-dependent methyltransferase activity"/>
    <property type="evidence" value="ECO:0007669"/>
    <property type="project" value="InterPro"/>
</dbReference>
<dbReference type="InterPro" id="IPR029063">
    <property type="entry name" value="SAM-dependent_MTases_sf"/>
</dbReference>
<keyword evidence="6" id="KW-1185">Reference proteome</keyword>
<organism evidence="5 6">
    <name type="scientific">Nocardia macrotermitis</name>
    <dbReference type="NCBI Taxonomy" id="2585198"/>
    <lineage>
        <taxon>Bacteria</taxon>
        <taxon>Bacillati</taxon>
        <taxon>Actinomycetota</taxon>
        <taxon>Actinomycetes</taxon>
        <taxon>Mycobacteriales</taxon>
        <taxon>Nocardiaceae</taxon>
        <taxon>Nocardia</taxon>
    </lineage>
</organism>
<dbReference type="PANTHER" id="PTHR44942">
    <property type="entry name" value="METHYLTRANSF_11 DOMAIN-CONTAINING PROTEIN"/>
    <property type="match status" value="1"/>
</dbReference>
<evidence type="ECO:0000256" key="2">
    <source>
        <dbReference type="ARBA" id="ARBA00022603"/>
    </source>
</evidence>
<evidence type="ECO:0000256" key="3">
    <source>
        <dbReference type="ARBA" id="ARBA00022679"/>
    </source>
</evidence>
<protein>
    <recommendedName>
        <fullName evidence="4">Methyltransferase type 11 domain-containing protein</fullName>
    </recommendedName>
</protein>
<sequence>MPDPLHFDTHAEVYDRARPPYPAVLWAELQDLGVLRPGIRAVDLGAGSGLATGPLLEAGASVDAVEPGPALADRLRRRYPAAVVHVDTAEQVRLPTSFYDLADAATAVHWFDLNVVVPRLHRVLRPGGHFAVWRNAFSDPSVPVTPFCERVAQIVARRTAVEPRRAHGELETDAWAASLTTSGHFATTHIRHFSWSISMRTDQIRDLFTTFSNWNPTEVDNDSRSRSIDHCRCRSLAPGARTGADQYHDHRQIGCGIG</sequence>
<dbReference type="CDD" id="cd02440">
    <property type="entry name" value="AdoMet_MTases"/>
    <property type="match status" value="1"/>
</dbReference>
<dbReference type="Pfam" id="PF08241">
    <property type="entry name" value="Methyltransf_11"/>
    <property type="match status" value="1"/>
</dbReference>
<evidence type="ECO:0000259" key="4">
    <source>
        <dbReference type="Pfam" id="PF08241"/>
    </source>
</evidence>
<dbReference type="RefSeq" id="WP_153413574.1">
    <property type="nucleotide sequence ID" value="NZ_WEGK01000012.1"/>
</dbReference>